<gene>
    <name evidence="1" type="ORF">HC176_16185</name>
</gene>
<dbReference type="Proteomes" id="UP000760545">
    <property type="component" value="Unassembled WGS sequence"/>
</dbReference>
<keyword evidence="2" id="KW-1185">Reference proteome</keyword>
<accession>A0ABX1DGZ7</accession>
<reference evidence="1 2" key="1">
    <citation type="submission" date="2020-03" db="EMBL/GenBank/DDBJ databases">
        <title>Tamlana sp. nov, isolated from XXX.</title>
        <authorList>
            <person name="Cao W.R."/>
        </authorList>
    </citation>
    <scope>NUCLEOTIDE SEQUENCE [LARGE SCALE GENOMIC DNA]</scope>
    <source>
        <strain evidence="1 2">HST1-43</strain>
    </source>
</reference>
<protein>
    <submittedName>
        <fullName evidence="1">Uncharacterized protein</fullName>
    </submittedName>
</protein>
<comment type="caution">
    <text evidence="1">The sequence shown here is derived from an EMBL/GenBank/DDBJ whole genome shotgun (WGS) entry which is preliminary data.</text>
</comment>
<name>A0ABX1DGZ7_9FLAO</name>
<dbReference type="EMBL" id="JAAVJS010000171">
    <property type="protein sequence ID" value="NJX17014.1"/>
    <property type="molecule type" value="Genomic_DNA"/>
</dbReference>
<evidence type="ECO:0000313" key="1">
    <source>
        <dbReference type="EMBL" id="NJX17014.1"/>
    </source>
</evidence>
<feature type="non-terminal residue" evidence="1">
    <location>
        <position position="60"/>
    </location>
</feature>
<organism evidence="1 2">
    <name type="scientific">Tamlana crocina</name>
    <dbReference type="NCBI Taxonomy" id="393006"/>
    <lineage>
        <taxon>Bacteria</taxon>
        <taxon>Pseudomonadati</taxon>
        <taxon>Bacteroidota</taxon>
        <taxon>Flavobacteriia</taxon>
        <taxon>Flavobacteriales</taxon>
        <taxon>Flavobacteriaceae</taxon>
        <taxon>Tamlana</taxon>
    </lineage>
</organism>
<evidence type="ECO:0000313" key="2">
    <source>
        <dbReference type="Proteomes" id="UP000760545"/>
    </source>
</evidence>
<sequence>MSASVAAQDLNNYQYVQVPDKFEFLKEENQYQLNALTAFLLEKYGFKPLYKKELPPGIQP</sequence>
<proteinExistence type="predicted"/>